<organism evidence="2 3">
    <name type="scientific">Pseudomonas fluorescens</name>
    <dbReference type="NCBI Taxonomy" id="294"/>
    <lineage>
        <taxon>Bacteria</taxon>
        <taxon>Pseudomonadati</taxon>
        <taxon>Pseudomonadota</taxon>
        <taxon>Gammaproteobacteria</taxon>
        <taxon>Pseudomonadales</taxon>
        <taxon>Pseudomonadaceae</taxon>
        <taxon>Pseudomonas</taxon>
    </lineage>
</organism>
<dbReference type="EMBL" id="JAGGOB010000056">
    <property type="protein sequence ID" value="MBT2331654.1"/>
    <property type="molecule type" value="Genomic_DNA"/>
</dbReference>
<protein>
    <submittedName>
        <fullName evidence="2">Formyl transferase</fullName>
    </submittedName>
</protein>
<dbReference type="PANTHER" id="PTHR11138:SF5">
    <property type="entry name" value="METHIONYL-TRNA FORMYLTRANSFERASE, MITOCHONDRIAL"/>
    <property type="match status" value="1"/>
</dbReference>
<dbReference type="GO" id="GO:0005829">
    <property type="term" value="C:cytosol"/>
    <property type="evidence" value="ECO:0007669"/>
    <property type="project" value="TreeGrafter"/>
</dbReference>
<evidence type="ECO:0000313" key="2">
    <source>
        <dbReference type="EMBL" id="MBT2331654.1"/>
    </source>
</evidence>
<evidence type="ECO:0000259" key="1">
    <source>
        <dbReference type="Pfam" id="PF00551"/>
    </source>
</evidence>
<dbReference type="PANTHER" id="PTHR11138">
    <property type="entry name" value="METHIONYL-TRNA FORMYLTRANSFERASE"/>
    <property type="match status" value="1"/>
</dbReference>
<feature type="domain" description="Formyl transferase N-terminal" evidence="1">
    <location>
        <begin position="69"/>
        <end position="157"/>
    </location>
</feature>
<dbReference type="InterPro" id="IPR002376">
    <property type="entry name" value="Formyl_transf_N"/>
</dbReference>
<comment type="caution">
    <text evidence="2">The sequence shown here is derived from an EMBL/GenBank/DDBJ whole genome shotgun (WGS) entry which is preliminary data.</text>
</comment>
<keyword evidence="2" id="KW-0808">Transferase</keyword>
<gene>
    <name evidence="2" type="ORF">J7E47_23335</name>
</gene>
<dbReference type="Pfam" id="PF00551">
    <property type="entry name" value="Formyl_trans_N"/>
    <property type="match status" value="1"/>
</dbReference>
<proteinExistence type="predicted"/>
<dbReference type="Gene3D" id="3.40.50.12230">
    <property type="match status" value="1"/>
</dbReference>
<dbReference type="RefSeq" id="WP_214912875.1">
    <property type="nucleotide sequence ID" value="NZ_JAGGNX010000004.1"/>
</dbReference>
<dbReference type="InterPro" id="IPR036477">
    <property type="entry name" value="Formyl_transf_N_sf"/>
</dbReference>
<sequence>MRVAIIGQKWLAAELLKRCLAEGHLVVIAIAPALGVDGEYDRLYAVAQQLGVPAACTQGRLSADQVPACDVILTAHAHVYIKEEVRAKATHGALGYHPSLLPRHRGRDAVHWAIHMREPVTGGSVYWLDDGADTGPVLAQDWCHVRPDDTPQVLWRRELAPMGLRLFSQALTMLDAGVDCKGRQQDPALATWEPGTSNRRLSG</sequence>
<accession>A0A944DS08</accession>
<dbReference type="SUPFAM" id="SSF53328">
    <property type="entry name" value="Formyltransferase"/>
    <property type="match status" value="1"/>
</dbReference>
<dbReference type="Proteomes" id="UP000692896">
    <property type="component" value="Unassembled WGS sequence"/>
</dbReference>
<dbReference type="GO" id="GO:0004479">
    <property type="term" value="F:methionyl-tRNA formyltransferase activity"/>
    <property type="evidence" value="ECO:0007669"/>
    <property type="project" value="TreeGrafter"/>
</dbReference>
<dbReference type="AlphaFoldDB" id="A0A944DS08"/>
<name>A0A944DS08_PSEFL</name>
<reference evidence="2" key="1">
    <citation type="submission" date="2021-03" db="EMBL/GenBank/DDBJ databases">
        <title>Genomic analysis provides insights into the functional capacity of soil bacteria communities inhabiting an altitudinal gradient in the Atacama Desert.</title>
        <authorList>
            <person name="Gonzalez M."/>
            <person name="Maldonado J."/>
            <person name="Maza F."/>
            <person name="Hodar C."/>
            <person name="Cortes M."/>
            <person name="Palma R."/>
            <person name="Andreani C."/>
            <person name="Gaete A."/>
            <person name="Vasquez-Dean J."/>
            <person name="Acuna V."/>
            <person name="Aguado M."/>
            <person name="Mandakovic D."/>
            <person name="Latorre M."/>
            <person name="Orellana A."/>
            <person name="Gutierrez R."/>
            <person name="Montecino M."/>
            <person name="Allende M."/>
            <person name="Maass A."/>
            <person name="Cambiazo V."/>
        </authorList>
    </citation>
    <scope>NUCLEOTIDE SEQUENCE</scope>
    <source>
        <strain evidence="2">ISL-25</strain>
    </source>
</reference>
<evidence type="ECO:0000313" key="3">
    <source>
        <dbReference type="Proteomes" id="UP000692896"/>
    </source>
</evidence>